<dbReference type="Pfam" id="PF01361">
    <property type="entry name" value="Tautomerase"/>
    <property type="match status" value="1"/>
</dbReference>
<organism evidence="4 5">
    <name type="scientific">Streptomyces sioyaensis</name>
    <dbReference type="NCBI Taxonomy" id="67364"/>
    <lineage>
        <taxon>Bacteria</taxon>
        <taxon>Bacillati</taxon>
        <taxon>Actinomycetota</taxon>
        <taxon>Actinomycetes</taxon>
        <taxon>Kitasatosporales</taxon>
        <taxon>Streptomycetaceae</taxon>
        <taxon>Streptomyces</taxon>
    </lineage>
</organism>
<comment type="similarity">
    <text evidence="1">Belongs to the 4-oxalocrotonate tautomerase family.</text>
</comment>
<dbReference type="InterPro" id="IPR014347">
    <property type="entry name" value="Tautomerase/MIF_sf"/>
</dbReference>
<protein>
    <recommendedName>
        <fullName evidence="3">4-oxalocrotonate tautomerase-like domain-containing protein</fullName>
    </recommendedName>
</protein>
<evidence type="ECO:0000256" key="1">
    <source>
        <dbReference type="ARBA" id="ARBA00006723"/>
    </source>
</evidence>
<dbReference type="Gene3D" id="3.30.429.10">
    <property type="entry name" value="Macrophage Migration Inhibitory Factor"/>
    <property type="match status" value="2"/>
</dbReference>
<dbReference type="AlphaFoldDB" id="A0A4Q1QYQ4"/>
<evidence type="ECO:0000259" key="3">
    <source>
        <dbReference type="Pfam" id="PF01361"/>
    </source>
</evidence>
<accession>A0A4Q1QYQ4</accession>
<dbReference type="Proteomes" id="UP000289482">
    <property type="component" value="Unassembled WGS sequence"/>
</dbReference>
<evidence type="ECO:0000256" key="2">
    <source>
        <dbReference type="ARBA" id="ARBA00023235"/>
    </source>
</evidence>
<keyword evidence="2" id="KW-0413">Isomerase</keyword>
<keyword evidence="5" id="KW-1185">Reference proteome</keyword>
<name>A0A4Q1QYQ4_9ACTN</name>
<evidence type="ECO:0000313" key="5">
    <source>
        <dbReference type="Proteomes" id="UP000289482"/>
    </source>
</evidence>
<dbReference type="PANTHER" id="PTHR35530">
    <property type="entry name" value="TAUTOMERASE-RELATED"/>
    <property type="match status" value="1"/>
</dbReference>
<dbReference type="PANTHER" id="PTHR35530:SF1">
    <property type="entry name" value="2-HYDROXYMUCONATE TAUTOMERASE"/>
    <property type="match status" value="1"/>
</dbReference>
<proteinExistence type="inferred from homology"/>
<dbReference type="RefSeq" id="WP_129247506.1">
    <property type="nucleotide sequence ID" value="NZ_JABZEL010000008.1"/>
</dbReference>
<gene>
    <name evidence="4" type="ORF">EST54_11470</name>
</gene>
<dbReference type="GeneID" id="95778599"/>
<dbReference type="EMBL" id="SDIF01000024">
    <property type="protein sequence ID" value="RXS67615.1"/>
    <property type="molecule type" value="Genomic_DNA"/>
</dbReference>
<sequence>MPYIRVTVSDPDLAPARRLALAEGLTDLAVSALGKSAARTTVHVHPAPADHFFVAGRPVREATGAHVEVSITAGTNSAEEKGQFITGAYALLRETLGVLPPVAGVALYELHPESYGYNGITQLDHYRHTPRPAPETVEGGGRP</sequence>
<reference evidence="4 5" key="1">
    <citation type="submission" date="2019-01" db="EMBL/GenBank/DDBJ databases">
        <title>Draft genome sequences of the type strain Streptomyces sioyaensis DSM 40032 and its novel strain, TM32, a thermotolerant antibiotics-producing actinobacterium.</title>
        <authorList>
            <person name="Nakaew N."/>
            <person name="Lumyong S."/>
            <person name="Sloan W.T."/>
            <person name="Sungthong R."/>
        </authorList>
    </citation>
    <scope>NUCLEOTIDE SEQUENCE [LARGE SCALE GENOMIC DNA]</scope>
    <source>
        <strain evidence="4 5">DSM 40032</strain>
    </source>
</reference>
<dbReference type="SUPFAM" id="SSF55331">
    <property type="entry name" value="Tautomerase/MIF"/>
    <property type="match status" value="1"/>
</dbReference>
<comment type="caution">
    <text evidence="4">The sequence shown here is derived from an EMBL/GenBank/DDBJ whole genome shotgun (WGS) entry which is preliminary data.</text>
</comment>
<feature type="domain" description="4-oxalocrotonate tautomerase-like" evidence="3">
    <location>
        <begin position="2"/>
        <end position="60"/>
    </location>
</feature>
<dbReference type="InterPro" id="IPR004370">
    <property type="entry name" value="4-OT-like_dom"/>
</dbReference>
<dbReference type="GO" id="GO:0016853">
    <property type="term" value="F:isomerase activity"/>
    <property type="evidence" value="ECO:0007669"/>
    <property type="project" value="UniProtKB-KW"/>
</dbReference>
<evidence type="ECO:0000313" key="4">
    <source>
        <dbReference type="EMBL" id="RXS67615.1"/>
    </source>
</evidence>